<evidence type="ECO:0000256" key="5">
    <source>
        <dbReference type="ARBA" id="ARBA00023235"/>
    </source>
</evidence>
<dbReference type="GO" id="GO:0016853">
    <property type="term" value="F:isomerase activity"/>
    <property type="evidence" value="ECO:0007669"/>
    <property type="project" value="UniProtKB-KW"/>
</dbReference>
<dbReference type="EMBL" id="JACJQY010000037">
    <property type="protein sequence ID" value="MBD2318907.1"/>
    <property type="molecule type" value="Genomic_DNA"/>
</dbReference>
<evidence type="ECO:0000256" key="6">
    <source>
        <dbReference type="PROSITE-ProRule" id="PRU00278"/>
    </source>
</evidence>
<gene>
    <name evidence="8" type="ORF">H6G05_18890</name>
</gene>
<evidence type="ECO:0000256" key="4">
    <source>
        <dbReference type="ARBA" id="ARBA00023110"/>
    </source>
</evidence>
<dbReference type="InterPro" id="IPR000297">
    <property type="entry name" value="PPIase_PpiC"/>
</dbReference>
<dbReference type="Pfam" id="PF00639">
    <property type="entry name" value="Rotamase"/>
    <property type="match status" value="1"/>
</dbReference>
<dbReference type="EC" id="5.2.1.8" evidence="2"/>
<dbReference type="Gene3D" id="3.10.50.40">
    <property type="match status" value="1"/>
</dbReference>
<dbReference type="PROSITE" id="PS50198">
    <property type="entry name" value="PPIC_PPIASE_2"/>
    <property type="match status" value="1"/>
</dbReference>
<comment type="catalytic activity">
    <reaction evidence="1">
        <text>[protein]-peptidylproline (omega=180) = [protein]-peptidylproline (omega=0)</text>
        <dbReference type="Rhea" id="RHEA:16237"/>
        <dbReference type="Rhea" id="RHEA-COMP:10747"/>
        <dbReference type="Rhea" id="RHEA-COMP:10748"/>
        <dbReference type="ChEBI" id="CHEBI:83833"/>
        <dbReference type="ChEBI" id="CHEBI:83834"/>
        <dbReference type="EC" id="5.2.1.8"/>
    </reaction>
</comment>
<evidence type="ECO:0000256" key="2">
    <source>
        <dbReference type="ARBA" id="ARBA00013194"/>
    </source>
</evidence>
<evidence type="ECO:0000256" key="3">
    <source>
        <dbReference type="ARBA" id="ARBA00022729"/>
    </source>
</evidence>
<protein>
    <recommendedName>
        <fullName evidence="2">peptidylprolyl isomerase</fullName>
        <ecNumber evidence="2">5.2.1.8</ecNumber>
    </recommendedName>
</protein>
<reference evidence="8 9" key="1">
    <citation type="journal article" date="2020" name="ISME J.">
        <title>Comparative genomics reveals insights into cyanobacterial evolution and habitat adaptation.</title>
        <authorList>
            <person name="Chen M.Y."/>
            <person name="Teng W.K."/>
            <person name="Zhao L."/>
            <person name="Hu C.X."/>
            <person name="Zhou Y.K."/>
            <person name="Han B.P."/>
            <person name="Song L.R."/>
            <person name="Shu W.S."/>
        </authorList>
    </citation>
    <scope>NUCLEOTIDE SEQUENCE [LARGE SCALE GENOMIC DNA]</scope>
    <source>
        <strain evidence="8 9">FACHB-1050</strain>
    </source>
</reference>
<keyword evidence="3" id="KW-0732">Signal</keyword>
<evidence type="ECO:0000313" key="8">
    <source>
        <dbReference type="EMBL" id="MBD2318907.1"/>
    </source>
</evidence>
<dbReference type="InterPro" id="IPR046357">
    <property type="entry name" value="PPIase_dom_sf"/>
</dbReference>
<dbReference type="InterPro" id="IPR050245">
    <property type="entry name" value="PrsA_foldase"/>
</dbReference>
<name>A0ABR8CFR6_9CYAN</name>
<comment type="caution">
    <text evidence="8">The sequence shown here is derived from an EMBL/GenBank/DDBJ whole genome shotgun (WGS) entry which is preliminary data.</text>
</comment>
<sequence>MVSCLTIDNLKIEEGNFGELLAIYRLLPNFKRELAIDRAIAAITLEPEEINLALQQFQQRYKLVSQEAIQNYCQAYSLTDEQLKAIALREFKVEKFKHQTWANRLESTFLNRRTSLDRVIYSLIRHKNPELLQELFFRIQDGEQTFAEVASQYSQGVEAQTGGMIGPLLLNKLPPVIAEKLRHSLPLQVHPPFALEEWFVILRLEKFVPAQFDDQTTQLLLNQLFEELLQEENSPKKS</sequence>
<feature type="domain" description="PpiC" evidence="7">
    <location>
        <begin position="114"/>
        <end position="206"/>
    </location>
</feature>
<evidence type="ECO:0000259" key="7">
    <source>
        <dbReference type="PROSITE" id="PS50198"/>
    </source>
</evidence>
<keyword evidence="4 6" id="KW-0697">Rotamase</keyword>
<dbReference type="PANTHER" id="PTHR47245:SF1">
    <property type="entry name" value="FOLDASE PROTEIN PRSA"/>
    <property type="match status" value="1"/>
</dbReference>
<dbReference type="SUPFAM" id="SSF54534">
    <property type="entry name" value="FKBP-like"/>
    <property type="match status" value="1"/>
</dbReference>
<dbReference type="RefSeq" id="WP_190580324.1">
    <property type="nucleotide sequence ID" value="NZ_CAWPQU010000031.1"/>
</dbReference>
<keyword evidence="5 6" id="KW-0413">Isomerase</keyword>
<keyword evidence="9" id="KW-1185">Reference proteome</keyword>
<dbReference type="Proteomes" id="UP000618445">
    <property type="component" value="Unassembled WGS sequence"/>
</dbReference>
<proteinExistence type="predicted"/>
<organism evidence="8 9">
    <name type="scientific">Phormidium tenue FACHB-1050</name>
    <dbReference type="NCBI Taxonomy" id="2692857"/>
    <lineage>
        <taxon>Bacteria</taxon>
        <taxon>Bacillati</taxon>
        <taxon>Cyanobacteriota</taxon>
        <taxon>Cyanophyceae</taxon>
        <taxon>Oscillatoriophycideae</taxon>
        <taxon>Oscillatoriales</taxon>
        <taxon>Oscillatoriaceae</taxon>
        <taxon>Phormidium</taxon>
    </lineage>
</organism>
<accession>A0ABR8CFR6</accession>
<dbReference type="PANTHER" id="PTHR47245">
    <property type="entry name" value="PEPTIDYLPROLYL ISOMERASE"/>
    <property type="match status" value="1"/>
</dbReference>
<evidence type="ECO:0000313" key="9">
    <source>
        <dbReference type="Proteomes" id="UP000618445"/>
    </source>
</evidence>
<evidence type="ECO:0000256" key="1">
    <source>
        <dbReference type="ARBA" id="ARBA00000971"/>
    </source>
</evidence>